<gene>
    <name evidence="2" type="ORF">BAU17_00570</name>
</gene>
<protein>
    <submittedName>
        <fullName evidence="2">Uncharacterized protein</fullName>
    </submittedName>
</protein>
<dbReference type="EMBL" id="MAEL01000010">
    <property type="protein sequence ID" value="KAF1305774.1"/>
    <property type="molecule type" value="Genomic_DNA"/>
</dbReference>
<evidence type="ECO:0000256" key="1">
    <source>
        <dbReference type="SAM" id="Phobius"/>
    </source>
</evidence>
<dbReference type="Proteomes" id="UP000782705">
    <property type="component" value="Unassembled WGS sequence"/>
</dbReference>
<evidence type="ECO:0000313" key="3">
    <source>
        <dbReference type="Proteomes" id="UP000782705"/>
    </source>
</evidence>
<accession>A0ABQ6Z2S9</accession>
<name>A0ABQ6Z2S9_9ENTE</name>
<feature type="transmembrane region" description="Helical" evidence="1">
    <location>
        <begin position="39"/>
        <end position="58"/>
    </location>
</feature>
<evidence type="ECO:0000313" key="2">
    <source>
        <dbReference type="EMBL" id="KAF1305774.1"/>
    </source>
</evidence>
<proteinExistence type="predicted"/>
<organism evidence="2 3">
    <name type="scientific">Candidatus Enterococcus willemsii</name>
    <dbReference type="NCBI Taxonomy" id="1857215"/>
    <lineage>
        <taxon>Bacteria</taxon>
        <taxon>Bacillati</taxon>
        <taxon>Bacillota</taxon>
        <taxon>Bacilli</taxon>
        <taxon>Lactobacillales</taxon>
        <taxon>Enterococcaceae</taxon>
        <taxon>Enterococcus</taxon>
    </lineage>
</organism>
<comment type="caution">
    <text evidence="2">The sequence shown here is derived from an EMBL/GenBank/DDBJ whole genome shotgun (WGS) entry which is preliminary data.</text>
</comment>
<feature type="transmembrane region" description="Helical" evidence="1">
    <location>
        <begin position="64"/>
        <end position="85"/>
    </location>
</feature>
<reference evidence="2 3" key="1">
    <citation type="submission" date="2016-06" db="EMBL/GenBank/DDBJ databases">
        <title>Four novel species of enterococci isolated from chicken manure.</title>
        <authorList>
            <person name="Van Tyne D."/>
        </authorList>
    </citation>
    <scope>NUCLEOTIDE SEQUENCE [LARGE SCALE GENOMIC DNA]</scope>
    <source>
        <strain evidence="2 3">CU12B</strain>
    </source>
</reference>
<feature type="transmembrane region" description="Helical" evidence="1">
    <location>
        <begin position="6"/>
        <end position="27"/>
    </location>
</feature>
<keyword evidence="1" id="KW-1133">Transmembrane helix</keyword>
<sequence>MIIFFLLFMAVVLIFLGIVLLKKTLFYSLIPETDDNHRFLHRYGIVFILLGIISVSLISVNQKLITLFFIAIMLLVSALFSIQFAKKMTK</sequence>
<dbReference type="RefSeq" id="WP_161901093.1">
    <property type="nucleotide sequence ID" value="NZ_MAEL01000010.1"/>
</dbReference>
<keyword evidence="1" id="KW-0812">Transmembrane</keyword>
<keyword evidence="3" id="KW-1185">Reference proteome</keyword>
<keyword evidence="1" id="KW-0472">Membrane</keyword>